<dbReference type="InterPro" id="IPR052196">
    <property type="entry name" value="Bact_Kbp"/>
</dbReference>
<sequence length="407" mass="43777">MFLVQRMTTNHSLGIAALAAATALLAAPAQAQNHPITPSQRDTATQVAQRGVPLSELAPSAPDSYTVKSGDTLWGISGLFLARPWRWPELWGMNLQDIRNPHLIYPGQQLFLHKDGDRARLSTRAPGADGLATVRVSPRVRSTSLADSALPTLSPSAIEPFLTESLVVEENALQNAPRIVATREQRVMLAKGDRAYARGSVEFPLAPVPGSQPAAFRVVRNAVPLKDPVSGEVLGYEAYYLGKAQLLQGEGTRDITDKDGKTTVEVVPASMDILVSKEDIRVGDRLLPEPPPELTRYVPHAPSGPVDGRVVSIYGSNGISNTNAAQSQVVAINKGTRDGLERGHVLTLLSDGGRLPDSTDPAKAMLKLPDETNGMLMVFRTFERVSYGLILDIQSGVKVGDRLVAPR</sequence>
<evidence type="ECO:0000256" key="1">
    <source>
        <dbReference type="SAM" id="SignalP"/>
    </source>
</evidence>
<dbReference type="AlphaFoldDB" id="A0A368XWX7"/>
<proteinExistence type="predicted"/>
<accession>A0A368XWX7</accession>
<dbReference type="Proteomes" id="UP000252884">
    <property type="component" value="Unassembled WGS sequence"/>
</dbReference>
<keyword evidence="4" id="KW-1185">Reference proteome</keyword>
<dbReference type="InterPro" id="IPR036779">
    <property type="entry name" value="LysM_dom_sf"/>
</dbReference>
<dbReference type="Pfam" id="PF01476">
    <property type="entry name" value="LysM"/>
    <property type="match status" value="1"/>
</dbReference>
<dbReference type="PANTHER" id="PTHR34700:SF4">
    <property type="entry name" value="PHAGE-LIKE ELEMENT PBSX PROTEIN XKDP"/>
    <property type="match status" value="1"/>
</dbReference>
<feature type="domain" description="LysM" evidence="2">
    <location>
        <begin position="63"/>
        <end position="112"/>
    </location>
</feature>
<dbReference type="SMART" id="SM00257">
    <property type="entry name" value="LysM"/>
    <property type="match status" value="1"/>
</dbReference>
<dbReference type="PANTHER" id="PTHR34700">
    <property type="entry name" value="POTASSIUM BINDING PROTEIN KBP"/>
    <property type="match status" value="1"/>
</dbReference>
<feature type="chain" id="PRO_5016579130" evidence="1">
    <location>
        <begin position="32"/>
        <end position="407"/>
    </location>
</feature>
<protein>
    <submittedName>
        <fullName evidence="3">LysM domain-containing protein</fullName>
    </submittedName>
</protein>
<gene>
    <name evidence="3" type="ORF">DES41_104368</name>
</gene>
<dbReference type="Gene3D" id="3.10.350.10">
    <property type="entry name" value="LysM domain"/>
    <property type="match status" value="1"/>
</dbReference>
<evidence type="ECO:0000313" key="4">
    <source>
        <dbReference type="Proteomes" id="UP000252884"/>
    </source>
</evidence>
<evidence type="ECO:0000259" key="2">
    <source>
        <dbReference type="PROSITE" id="PS51782"/>
    </source>
</evidence>
<organism evidence="3 4">
    <name type="scientific">Pseudorhodoferax soli</name>
    <dbReference type="NCBI Taxonomy" id="545864"/>
    <lineage>
        <taxon>Bacteria</taxon>
        <taxon>Pseudomonadati</taxon>
        <taxon>Pseudomonadota</taxon>
        <taxon>Betaproteobacteria</taxon>
        <taxon>Burkholderiales</taxon>
        <taxon>Comamonadaceae</taxon>
    </lineage>
</organism>
<dbReference type="SUPFAM" id="SSF54106">
    <property type="entry name" value="LysM domain"/>
    <property type="match status" value="1"/>
</dbReference>
<name>A0A368XWX7_9BURK</name>
<feature type="signal peptide" evidence="1">
    <location>
        <begin position="1"/>
        <end position="31"/>
    </location>
</feature>
<dbReference type="OrthoDB" id="9765158at2"/>
<dbReference type="EMBL" id="QPJK01000004">
    <property type="protein sequence ID" value="RCW71548.1"/>
    <property type="molecule type" value="Genomic_DNA"/>
</dbReference>
<comment type="caution">
    <text evidence="3">The sequence shown here is derived from an EMBL/GenBank/DDBJ whole genome shotgun (WGS) entry which is preliminary data.</text>
</comment>
<keyword evidence="1" id="KW-0732">Signal</keyword>
<evidence type="ECO:0000313" key="3">
    <source>
        <dbReference type="EMBL" id="RCW71548.1"/>
    </source>
</evidence>
<dbReference type="InterPro" id="IPR018392">
    <property type="entry name" value="LysM"/>
</dbReference>
<reference evidence="3 4" key="1">
    <citation type="submission" date="2018-07" db="EMBL/GenBank/DDBJ databases">
        <title>Genomic Encyclopedia of Type Strains, Phase IV (KMG-IV): sequencing the most valuable type-strain genomes for metagenomic binning, comparative biology and taxonomic classification.</title>
        <authorList>
            <person name="Goeker M."/>
        </authorList>
    </citation>
    <scope>NUCLEOTIDE SEQUENCE [LARGE SCALE GENOMIC DNA]</scope>
    <source>
        <strain evidence="3 4">DSM 21634</strain>
    </source>
</reference>
<dbReference type="PROSITE" id="PS51782">
    <property type="entry name" value="LYSM"/>
    <property type="match status" value="1"/>
</dbReference>
<dbReference type="CDD" id="cd00118">
    <property type="entry name" value="LysM"/>
    <property type="match status" value="1"/>
</dbReference>